<dbReference type="PANTHER" id="PTHR18841">
    <property type="entry name" value="VITELLINE MEMBRANE OUTER LAYER PROTEIN I-RELATED"/>
    <property type="match status" value="1"/>
</dbReference>
<evidence type="ECO:0000313" key="1">
    <source>
        <dbReference type="EMBL" id="CAG7689985.1"/>
    </source>
</evidence>
<dbReference type="OrthoDB" id="6329319at2759"/>
<reference evidence="1" key="1">
    <citation type="submission" date="2021-06" db="EMBL/GenBank/DDBJ databases">
        <authorList>
            <person name="Hodson N. C."/>
            <person name="Mongue J. A."/>
            <person name="Jaron S. K."/>
        </authorList>
    </citation>
    <scope>NUCLEOTIDE SEQUENCE</scope>
</reference>
<comment type="caution">
    <text evidence="1">The sequence shown here is derived from an EMBL/GenBank/DDBJ whole genome shotgun (WGS) entry which is preliminary data.</text>
</comment>
<gene>
    <name evidence="1" type="ORF">AFUS01_LOCUS3471</name>
</gene>
<dbReference type="Proteomes" id="UP000708208">
    <property type="component" value="Unassembled WGS sequence"/>
</dbReference>
<protein>
    <submittedName>
        <fullName evidence="1">Uncharacterized protein</fullName>
    </submittedName>
</protein>
<dbReference type="Pfam" id="PF03762">
    <property type="entry name" value="VOMI"/>
    <property type="match status" value="1"/>
</dbReference>
<dbReference type="PANTHER" id="PTHR18841:SF0">
    <property type="entry name" value="VITELLINE MEMBRANE OUTER LAYER 1 HOMOLOG A-RELATED"/>
    <property type="match status" value="1"/>
</dbReference>
<dbReference type="InterPro" id="IPR005515">
    <property type="entry name" value="VOMI"/>
</dbReference>
<dbReference type="GO" id="GO:0005615">
    <property type="term" value="C:extracellular space"/>
    <property type="evidence" value="ECO:0007669"/>
    <property type="project" value="TreeGrafter"/>
</dbReference>
<accession>A0A8J2J802</accession>
<dbReference type="AlphaFoldDB" id="A0A8J2J802"/>
<dbReference type="EMBL" id="CAJVCH010020927">
    <property type="protein sequence ID" value="CAG7689985.1"/>
    <property type="molecule type" value="Genomic_DNA"/>
</dbReference>
<proteinExistence type="predicted"/>
<evidence type="ECO:0000313" key="2">
    <source>
        <dbReference type="Proteomes" id="UP000708208"/>
    </source>
</evidence>
<name>A0A8J2J802_9HEXA</name>
<organism evidence="1 2">
    <name type="scientific">Allacma fusca</name>
    <dbReference type="NCBI Taxonomy" id="39272"/>
    <lineage>
        <taxon>Eukaryota</taxon>
        <taxon>Metazoa</taxon>
        <taxon>Ecdysozoa</taxon>
        <taxon>Arthropoda</taxon>
        <taxon>Hexapoda</taxon>
        <taxon>Collembola</taxon>
        <taxon>Symphypleona</taxon>
        <taxon>Sminthuridae</taxon>
        <taxon>Allacma</taxon>
    </lineage>
</organism>
<dbReference type="CDD" id="cd00220">
    <property type="entry name" value="VMO-I"/>
    <property type="match status" value="1"/>
</dbReference>
<keyword evidence="2" id="KW-1185">Reference proteome</keyword>
<sequence length="912" mass="103937">MANDFGTCFPFAWKRRFLMKIMEGKHNTDLQVLQGDNKITKANNKDVIDELAKRHEETLKNLKRRWPLGVKDPMDTVTDGDECNELVTMGVDPGGRNLEVPLVHIDMEVAGPGIQYCLAAENALSNELIATEILQSFGKVKDLKVIRMINPVFYRLATKIMAPFSVLKSSRMEYMKMKLKHEGVSAPGVFDTYYHKYLVFAQLNSLLRNSQSLPFEAICIHSYMWDLKNPEVVEFFKRFGKSIKTVIFGGATRVNDLREYLLVRVNHAEEVIIDEGFSLKLVGGRGSNEAHLFRNRREKVQLPKLKVIRFRRYSQTSSVIFNRDFMEDLIDAAVNLELVDGCFPALFPAVVTAAKATAVKTLEFSYEHFPYIDIFVASGTSSVKCLSIKPVPIIYNERARMLLTKVFEISQEYLETILFDPAVKSMMFNIELPVLKGIRNLNLIHLFRFFRDWISTSTAATIFPNVSTVVVDGDCLTLTSHFQTRRLHEDNDYFVQTMPSVKVLVLNGGMFEESSLQFLGSKFPNLTKIKVEFTGQLHRKMYKLWNLPKQVETLVLTGVWLEEFSKFRLDEFLTGIPHDICALMQNLPIDEIDLTKFQKWCSIFSLKNLKHFTFECVDKSRKKKTWEDEKIWGIPYVSQVSRRLIFTAMPNLRLTFVFPQHYSQCLMTRESRGLRAIEPFAKLTIQHSILYAVATIVLRCKFCSPLMCMLWMKLFTDCWTLSSAIAQSILIPSPEVTNWGEWGPYEQCPPGSFVYGFQLTVESDQGFFGDDSALNGINLLCISPVVRRNTPEFRSRNASINGVTKISSTVGHEGNLRHAFECPDPFFANGFELRSENDQGWYDDDTAANNFKLHCTNGQAIEGDGESWGAWTGVQTCPRGLIICGIQTQVEPASNTDDSTLNNVRMGCCNQD</sequence>